<gene>
    <name evidence="1" type="ORF">C2G38_2202468</name>
</gene>
<dbReference type="OrthoDB" id="2384430at2759"/>
<accession>A0A397UQE5</accession>
<comment type="caution">
    <text evidence="1">The sequence shown here is derived from an EMBL/GenBank/DDBJ whole genome shotgun (WGS) entry which is preliminary data.</text>
</comment>
<protein>
    <submittedName>
        <fullName evidence="1">Uncharacterized protein</fullName>
    </submittedName>
</protein>
<evidence type="ECO:0000313" key="2">
    <source>
        <dbReference type="Proteomes" id="UP000266673"/>
    </source>
</evidence>
<proteinExistence type="predicted"/>
<evidence type="ECO:0000313" key="1">
    <source>
        <dbReference type="EMBL" id="RIB11811.1"/>
    </source>
</evidence>
<sequence>MGNAVVIKAVGVSYHNEIGVEKEGHKAFVRYQKSAIICIDVEHCNVKEVEVEKEEHKAFIYDQSGSYG</sequence>
<dbReference type="EMBL" id="QKWP01001093">
    <property type="protein sequence ID" value="RIB11811.1"/>
    <property type="molecule type" value="Genomic_DNA"/>
</dbReference>
<organism evidence="1 2">
    <name type="scientific">Gigaspora rosea</name>
    <dbReference type="NCBI Taxonomy" id="44941"/>
    <lineage>
        <taxon>Eukaryota</taxon>
        <taxon>Fungi</taxon>
        <taxon>Fungi incertae sedis</taxon>
        <taxon>Mucoromycota</taxon>
        <taxon>Glomeromycotina</taxon>
        <taxon>Glomeromycetes</taxon>
        <taxon>Diversisporales</taxon>
        <taxon>Gigasporaceae</taxon>
        <taxon>Gigaspora</taxon>
    </lineage>
</organism>
<dbReference type="Proteomes" id="UP000266673">
    <property type="component" value="Unassembled WGS sequence"/>
</dbReference>
<name>A0A397UQE5_9GLOM</name>
<dbReference type="AlphaFoldDB" id="A0A397UQE5"/>
<keyword evidence="2" id="KW-1185">Reference proteome</keyword>
<reference evidence="1 2" key="1">
    <citation type="submission" date="2018-06" db="EMBL/GenBank/DDBJ databases">
        <title>Comparative genomics reveals the genomic features of Rhizophagus irregularis, R. cerebriforme, R. diaphanum and Gigaspora rosea, and their symbiotic lifestyle signature.</title>
        <authorList>
            <person name="Morin E."/>
            <person name="San Clemente H."/>
            <person name="Chen E.C.H."/>
            <person name="De La Providencia I."/>
            <person name="Hainaut M."/>
            <person name="Kuo A."/>
            <person name="Kohler A."/>
            <person name="Murat C."/>
            <person name="Tang N."/>
            <person name="Roy S."/>
            <person name="Loubradou J."/>
            <person name="Henrissat B."/>
            <person name="Grigoriev I.V."/>
            <person name="Corradi N."/>
            <person name="Roux C."/>
            <person name="Martin F.M."/>
        </authorList>
    </citation>
    <scope>NUCLEOTIDE SEQUENCE [LARGE SCALE GENOMIC DNA]</scope>
    <source>
        <strain evidence="1 2">DAOM 194757</strain>
    </source>
</reference>